<dbReference type="EMBL" id="CADCTG010000354">
    <property type="protein sequence ID" value="CAA9288422.1"/>
    <property type="molecule type" value="Genomic_DNA"/>
</dbReference>
<accession>A0A6J4JVF4</accession>
<dbReference type="Pfam" id="PF00691">
    <property type="entry name" value="OmpA"/>
    <property type="match status" value="1"/>
</dbReference>
<dbReference type="GO" id="GO:0016020">
    <property type="term" value="C:membrane"/>
    <property type="evidence" value="ECO:0007669"/>
    <property type="project" value="UniProtKB-UniRule"/>
</dbReference>
<keyword evidence="1" id="KW-0472">Membrane</keyword>
<proteinExistence type="predicted"/>
<dbReference type="SUPFAM" id="SSF103088">
    <property type="entry name" value="OmpA-like"/>
    <property type="match status" value="1"/>
</dbReference>
<feature type="signal peptide" evidence="2">
    <location>
        <begin position="1"/>
        <end position="17"/>
    </location>
</feature>
<feature type="chain" id="PRO_5026848695" description="OmpA-like domain-containing protein" evidence="2">
    <location>
        <begin position="18"/>
        <end position="137"/>
    </location>
</feature>
<keyword evidence="2" id="KW-0732">Signal</keyword>
<dbReference type="InterPro" id="IPR036737">
    <property type="entry name" value="OmpA-like_sf"/>
</dbReference>
<organism evidence="4">
    <name type="scientific">uncultured Acetobacteraceae bacterium</name>
    <dbReference type="NCBI Taxonomy" id="169975"/>
    <lineage>
        <taxon>Bacteria</taxon>
        <taxon>Pseudomonadati</taxon>
        <taxon>Pseudomonadota</taxon>
        <taxon>Alphaproteobacteria</taxon>
        <taxon>Acetobacterales</taxon>
        <taxon>Acetobacteraceae</taxon>
        <taxon>environmental samples</taxon>
    </lineage>
</organism>
<reference evidence="4" key="1">
    <citation type="submission" date="2020-02" db="EMBL/GenBank/DDBJ databases">
        <authorList>
            <person name="Meier V. D."/>
        </authorList>
    </citation>
    <scope>NUCLEOTIDE SEQUENCE</scope>
    <source>
        <strain evidence="4">AVDCRST_MAG08</strain>
    </source>
</reference>
<evidence type="ECO:0000313" key="4">
    <source>
        <dbReference type="EMBL" id="CAA9288422.1"/>
    </source>
</evidence>
<evidence type="ECO:0000259" key="3">
    <source>
        <dbReference type="PROSITE" id="PS51123"/>
    </source>
</evidence>
<sequence>MLRRSALAAPLSLLALAACRSPGGEARARQQRPLPVVFFTDDSAAMGPEARAVIAEAAESARARPGVPVAVRGFTAPEGNPSPGFSRALSEARARNVADALAAGGVQRDRIRIQPRGNVPFEMMPVESRRVEIHVGG</sequence>
<evidence type="ECO:0000256" key="1">
    <source>
        <dbReference type="PROSITE-ProRule" id="PRU00473"/>
    </source>
</evidence>
<feature type="domain" description="OmpA-like" evidence="3">
    <location>
        <begin position="26"/>
        <end position="137"/>
    </location>
</feature>
<dbReference type="Gene3D" id="3.30.1330.60">
    <property type="entry name" value="OmpA-like domain"/>
    <property type="match status" value="1"/>
</dbReference>
<dbReference type="PROSITE" id="PS51123">
    <property type="entry name" value="OMPA_2"/>
    <property type="match status" value="1"/>
</dbReference>
<name>A0A6J4JVF4_9PROT</name>
<evidence type="ECO:0000256" key="2">
    <source>
        <dbReference type="SAM" id="SignalP"/>
    </source>
</evidence>
<gene>
    <name evidence="4" type="ORF">AVDCRST_MAG08-4381</name>
</gene>
<dbReference type="AlphaFoldDB" id="A0A6J4JVF4"/>
<dbReference type="PROSITE" id="PS51257">
    <property type="entry name" value="PROKAR_LIPOPROTEIN"/>
    <property type="match status" value="1"/>
</dbReference>
<dbReference type="InterPro" id="IPR006665">
    <property type="entry name" value="OmpA-like"/>
</dbReference>
<protein>
    <recommendedName>
        <fullName evidence="3">OmpA-like domain-containing protein</fullName>
    </recommendedName>
</protein>